<dbReference type="PANTHER" id="PTHR17408:SF0">
    <property type="entry name" value="HISTONE RNA HAIRPIN-BINDING PROTEIN"/>
    <property type="match status" value="1"/>
</dbReference>
<dbReference type="InterPro" id="IPR029344">
    <property type="entry name" value="SLBP_RNA_bind"/>
</dbReference>
<comment type="similarity">
    <text evidence="1">Belongs to the SLBP family.</text>
</comment>
<keyword evidence="6" id="KW-1185">Reference proteome</keyword>
<comment type="caution">
    <text evidence="5">The sequence shown here is derived from an EMBL/GenBank/DDBJ whole genome shotgun (WGS) entry which is preliminary data.</text>
</comment>
<dbReference type="GO" id="GO:0071207">
    <property type="term" value="F:histone pre-mRNA stem-loop binding"/>
    <property type="evidence" value="ECO:0007669"/>
    <property type="project" value="TreeGrafter"/>
</dbReference>
<protein>
    <recommendedName>
        <fullName evidence="4">Histone RNA hairpin-binding protein RNA-binding domain-containing protein</fullName>
    </recommendedName>
</protein>
<reference evidence="5 6" key="1">
    <citation type="journal article" date="2024" name="Science">
        <title>Giant polyketide synthase enzymes in the biosynthesis of giant marine polyether toxins.</title>
        <authorList>
            <person name="Fallon T.R."/>
            <person name="Shende V.V."/>
            <person name="Wierzbicki I.H."/>
            <person name="Pendleton A.L."/>
            <person name="Watervoot N.F."/>
            <person name="Auber R.P."/>
            <person name="Gonzalez D.J."/>
            <person name="Wisecaver J.H."/>
            <person name="Moore B.S."/>
        </authorList>
    </citation>
    <scope>NUCLEOTIDE SEQUENCE [LARGE SCALE GENOMIC DNA]</scope>
    <source>
        <strain evidence="5 6">12B1</strain>
    </source>
</reference>
<evidence type="ECO:0000256" key="3">
    <source>
        <dbReference type="SAM" id="MobiDB-lite"/>
    </source>
</evidence>
<dbReference type="GO" id="GO:0051028">
    <property type="term" value="P:mRNA transport"/>
    <property type="evidence" value="ECO:0007669"/>
    <property type="project" value="TreeGrafter"/>
</dbReference>
<dbReference type="EMBL" id="JBGBPQ010000001">
    <property type="protein sequence ID" value="KAL1530410.1"/>
    <property type="molecule type" value="Genomic_DNA"/>
</dbReference>
<evidence type="ECO:0000256" key="2">
    <source>
        <dbReference type="ARBA" id="ARBA00022884"/>
    </source>
</evidence>
<dbReference type="GO" id="GO:0006398">
    <property type="term" value="P:mRNA 3'-end processing by stem-loop binding and cleavage"/>
    <property type="evidence" value="ECO:0007669"/>
    <property type="project" value="TreeGrafter"/>
</dbReference>
<dbReference type="Proteomes" id="UP001515480">
    <property type="component" value="Unassembled WGS sequence"/>
</dbReference>
<dbReference type="InterPro" id="IPR038294">
    <property type="entry name" value="SLBP_RNA_bind_sf"/>
</dbReference>
<feature type="region of interest" description="Disordered" evidence="3">
    <location>
        <begin position="150"/>
        <end position="170"/>
    </location>
</feature>
<dbReference type="GO" id="GO:0003729">
    <property type="term" value="F:mRNA binding"/>
    <property type="evidence" value="ECO:0007669"/>
    <property type="project" value="InterPro"/>
</dbReference>
<dbReference type="Gene3D" id="1.10.8.1120">
    <property type="entry name" value="Histone RNA hairpin-binding protein RNA-binding domain"/>
    <property type="match status" value="1"/>
</dbReference>
<dbReference type="Pfam" id="PF15247">
    <property type="entry name" value="SLBP_RNA_bind"/>
    <property type="match status" value="1"/>
</dbReference>
<evidence type="ECO:0000259" key="4">
    <source>
        <dbReference type="Pfam" id="PF15247"/>
    </source>
</evidence>
<proteinExistence type="inferred from homology"/>
<dbReference type="InterPro" id="IPR026502">
    <property type="entry name" value="SLBP1/SLBP2"/>
</dbReference>
<gene>
    <name evidence="5" type="ORF">AB1Y20_001315</name>
</gene>
<evidence type="ECO:0000256" key="1">
    <source>
        <dbReference type="ARBA" id="ARBA00006151"/>
    </source>
</evidence>
<dbReference type="PANTHER" id="PTHR17408">
    <property type="entry name" value="HISTONE RNA HAIRPIN-BINDING PROTEIN"/>
    <property type="match status" value="1"/>
</dbReference>
<evidence type="ECO:0000313" key="5">
    <source>
        <dbReference type="EMBL" id="KAL1530410.1"/>
    </source>
</evidence>
<dbReference type="GO" id="GO:0005737">
    <property type="term" value="C:cytoplasm"/>
    <property type="evidence" value="ECO:0007669"/>
    <property type="project" value="TreeGrafter"/>
</dbReference>
<accession>A0AB34KD79</accession>
<organism evidence="5 6">
    <name type="scientific">Prymnesium parvum</name>
    <name type="common">Toxic golden alga</name>
    <dbReference type="NCBI Taxonomy" id="97485"/>
    <lineage>
        <taxon>Eukaryota</taxon>
        <taxon>Haptista</taxon>
        <taxon>Haptophyta</taxon>
        <taxon>Prymnesiophyceae</taxon>
        <taxon>Prymnesiales</taxon>
        <taxon>Prymnesiaceae</taxon>
        <taxon>Prymnesium</taxon>
    </lineage>
</organism>
<sequence>MQADDSDGEVGFKRRKLDSFSRADVYGNAVGVFQLAVERETDPHRIAQRIKQIEYGKNTLIYTRYRQEVRKRTRDDPQTPDIFEKSAKRAFDGKVKAWRRALHAWDAAHPAQQQEVPSASLGCAVEACEGGFDNLFEDALENSGLVAPRSAKDAGLNKPAQVLSETSSGSKKQISLRERLNAYKSDPTVEGTDDSALFEDFLDAELVG</sequence>
<dbReference type="AlphaFoldDB" id="A0AB34KD79"/>
<evidence type="ECO:0000313" key="6">
    <source>
        <dbReference type="Proteomes" id="UP001515480"/>
    </source>
</evidence>
<feature type="domain" description="Histone RNA hairpin-binding protein RNA-binding" evidence="4">
    <location>
        <begin position="41"/>
        <end position="106"/>
    </location>
</feature>
<keyword evidence="2" id="KW-0694">RNA-binding</keyword>
<dbReference type="GO" id="GO:0071204">
    <property type="term" value="C:histone pre-mRNA 3'end processing complex"/>
    <property type="evidence" value="ECO:0007669"/>
    <property type="project" value="TreeGrafter"/>
</dbReference>
<name>A0AB34KD79_PRYPA</name>